<evidence type="ECO:0000313" key="2">
    <source>
        <dbReference type="Proteomes" id="UP000250321"/>
    </source>
</evidence>
<protein>
    <submittedName>
        <fullName evidence="1">Uncharacterized protein</fullName>
    </submittedName>
</protein>
<accession>A0A314UCQ5</accession>
<sequence length="121" mass="12697">MIDDIIVDASLNKHGRSGYGGKLSLNNKRKGVLKKTVVDGGLASKKNKVDNGLSVKRKFEGVLGLNKEVEGNDHGILCTVATSSCEVSSSQSCSDFGETSMIVLHRPPCHASPVKAASSNA</sequence>
<organism evidence="1 2">
    <name type="scientific">Prunus yedoensis var. nudiflora</name>
    <dbReference type="NCBI Taxonomy" id="2094558"/>
    <lineage>
        <taxon>Eukaryota</taxon>
        <taxon>Viridiplantae</taxon>
        <taxon>Streptophyta</taxon>
        <taxon>Embryophyta</taxon>
        <taxon>Tracheophyta</taxon>
        <taxon>Spermatophyta</taxon>
        <taxon>Magnoliopsida</taxon>
        <taxon>eudicotyledons</taxon>
        <taxon>Gunneridae</taxon>
        <taxon>Pentapetalae</taxon>
        <taxon>rosids</taxon>
        <taxon>fabids</taxon>
        <taxon>Rosales</taxon>
        <taxon>Rosaceae</taxon>
        <taxon>Amygdaloideae</taxon>
        <taxon>Amygdaleae</taxon>
        <taxon>Prunus</taxon>
    </lineage>
</organism>
<name>A0A314UCQ5_PRUYE</name>
<dbReference type="AlphaFoldDB" id="A0A314UCQ5"/>
<keyword evidence="2" id="KW-1185">Reference proteome</keyword>
<evidence type="ECO:0000313" key="1">
    <source>
        <dbReference type="EMBL" id="PQM34642.1"/>
    </source>
</evidence>
<proteinExistence type="predicted"/>
<gene>
    <name evidence="1" type="ORF">Pyn_10282</name>
</gene>
<reference evidence="1 2" key="1">
    <citation type="submission" date="2018-02" db="EMBL/GenBank/DDBJ databases">
        <title>Draft genome of wild Prunus yedoensis var. nudiflora.</title>
        <authorList>
            <person name="Baek S."/>
            <person name="Kim J.-H."/>
            <person name="Choi K."/>
            <person name="Kim G.-B."/>
            <person name="Cho A."/>
            <person name="Jang H."/>
            <person name="Shin C.-H."/>
            <person name="Yu H.-J."/>
            <person name="Mun J.-H."/>
        </authorList>
    </citation>
    <scope>NUCLEOTIDE SEQUENCE [LARGE SCALE GENOMIC DNA]</scope>
    <source>
        <strain evidence="2">cv. Jeju island</strain>
        <tissue evidence="1">Leaf</tissue>
    </source>
</reference>
<comment type="caution">
    <text evidence="1">The sequence shown here is derived from an EMBL/GenBank/DDBJ whole genome shotgun (WGS) entry which is preliminary data.</text>
</comment>
<dbReference type="Proteomes" id="UP000250321">
    <property type="component" value="Unassembled WGS sequence"/>
</dbReference>
<dbReference type="EMBL" id="PJQY01003783">
    <property type="protein sequence ID" value="PQM34642.1"/>
    <property type="molecule type" value="Genomic_DNA"/>
</dbReference>